<evidence type="ECO:0000313" key="9">
    <source>
        <dbReference type="RefSeq" id="XP_033532338.1"/>
    </source>
</evidence>
<feature type="transmembrane region" description="Helical" evidence="6">
    <location>
        <begin position="399"/>
        <end position="417"/>
    </location>
</feature>
<sequence length="523" mass="56647">MTSAITSDELRTDDHELVNASGHAQELERNFSLLSVASVGITTGNTWAALGGSIAIAIYNGGPPGVLYELIASSVFYWMVAACIAELASAIPSSAGVYHWATVTAGPRFGKPVGFFAGWWNFFAWIFGAASMSSIVANQTISMWSLFHPDYAFQRWHVFVVYLITTWMCCAVVLFANRALPYVGQMGLFFILAGVLVSILVCAIMPSTTGTGHASDHFVWKDWQNMSGWPDGFAFLTGMLNAAYGVGTPDCVSHLAEEIPNPRTNIPKAIAAQMVVGLITAICYLVTLFYSINDLDAVLNTSNNFPLAEIYHQATSSRGGALGLLLVIYMPTLVTCIGCYITAGRMLWTLARDSATPASGWLRTISPTWKNPFNATLVCGIICSIMACIYVGSDTAFNAFVGSFVILVTLSYLSAILPHMLTRKRNVAPGPFQLKGVFGYTLGIISCAYMAVFIVIFCFPFAMPVDALTMNYASLITGGLTIFIAAWWFWKSTRGYEGPKGLIEVEAALVAERRADSVSIEKV</sequence>
<accession>A0A6G1FXZ5</accession>
<dbReference type="AlphaFoldDB" id="A0A6G1FXZ5"/>
<feature type="transmembrane region" description="Helical" evidence="6">
    <location>
        <begin position="373"/>
        <end position="393"/>
    </location>
</feature>
<name>A0A6G1FXZ5_9PEZI</name>
<organism evidence="7">
    <name type="scientific">Eremomyces bilateralis CBS 781.70</name>
    <dbReference type="NCBI Taxonomy" id="1392243"/>
    <lineage>
        <taxon>Eukaryota</taxon>
        <taxon>Fungi</taxon>
        <taxon>Dikarya</taxon>
        <taxon>Ascomycota</taxon>
        <taxon>Pezizomycotina</taxon>
        <taxon>Dothideomycetes</taxon>
        <taxon>Dothideomycetes incertae sedis</taxon>
        <taxon>Eremomycetales</taxon>
        <taxon>Eremomycetaceae</taxon>
        <taxon>Eremomyces</taxon>
    </lineage>
</organism>
<feature type="transmembrane region" description="Helical" evidence="6">
    <location>
        <begin position="156"/>
        <end position="176"/>
    </location>
</feature>
<feature type="transmembrane region" description="Helical" evidence="6">
    <location>
        <begin position="437"/>
        <end position="463"/>
    </location>
</feature>
<feature type="transmembrane region" description="Helical" evidence="6">
    <location>
        <begin position="113"/>
        <end position="136"/>
    </location>
</feature>
<keyword evidence="4 6" id="KW-1133">Transmembrane helix</keyword>
<dbReference type="PROSITE" id="PS00218">
    <property type="entry name" value="AMINO_ACID_PERMEASE_1"/>
    <property type="match status" value="1"/>
</dbReference>
<dbReference type="GO" id="GO:0006865">
    <property type="term" value="P:amino acid transport"/>
    <property type="evidence" value="ECO:0007669"/>
    <property type="project" value="InterPro"/>
</dbReference>
<evidence type="ECO:0000256" key="1">
    <source>
        <dbReference type="ARBA" id="ARBA00004141"/>
    </source>
</evidence>
<protein>
    <submittedName>
        <fullName evidence="7 9">Amino acid transporter</fullName>
    </submittedName>
</protein>
<feature type="transmembrane region" description="Helical" evidence="6">
    <location>
        <begin position="31"/>
        <end position="56"/>
    </location>
</feature>
<evidence type="ECO:0000256" key="3">
    <source>
        <dbReference type="ARBA" id="ARBA00022692"/>
    </source>
</evidence>
<dbReference type="GO" id="GO:0016020">
    <property type="term" value="C:membrane"/>
    <property type="evidence" value="ECO:0007669"/>
    <property type="project" value="UniProtKB-SubCell"/>
</dbReference>
<feature type="transmembrane region" description="Helical" evidence="6">
    <location>
        <begin position="188"/>
        <end position="208"/>
    </location>
</feature>
<keyword evidence="3 6" id="KW-0812">Transmembrane</keyword>
<evidence type="ECO:0000313" key="7">
    <source>
        <dbReference type="EMBL" id="KAF1810707.1"/>
    </source>
</evidence>
<dbReference type="GO" id="GO:0022857">
    <property type="term" value="F:transmembrane transporter activity"/>
    <property type="evidence" value="ECO:0007669"/>
    <property type="project" value="InterPro"/>
</dbReference>
<reference evidence="9" key="2">
    <citation type="submission" date="2020-04" db="EMBL/GenBank/DDBJ databases">
        <authorList>
            <consortium name="NCBI Genome Project"/>
        </authorList>
    </citation>
    <scope>NUCLEOTIDE SEQUENCE</scope>
    <source>
        <strain evidence="9">CBS 781.70</strain>
    </source>
</reference>
<dbReference type="PIRSF" id="PIRSF006060">
    <property type="entry name" value="AA_transporter"/>
    <property type="match status" value="1"/>
</dbReference>
<evidence type="ECO:0000256" key="6">
    <source>
        <dbReference type="SAM" id="Phobius"/>
    </source>
</evidence>
<proteinExistence type="predicted"/>
<reference evidence="7 9" key="1">
    <citation type="submission" date="2020-01" db="EMBL/GenBank/DDBJ databases">
        <authorList>
            <consortium name="DOE Joint Genome Institute"/>
            <person name="Haridas S."/>
            <person name="Albert R."/>
            <person name="Binder M."/>
            <person name="Bloem J."/>
            <person name="Labutti K."/>
            <person name="Salamov A."/>
            <person name="Andreopoulos B."/>
            <person name="Baker S.E."/>
            <person name="Barry K."/>
            <person name="Bills G."/>
            <person name="Bluhm B.H."/>
            <person name="Cannon C."/>
            <person name="Castanera R."/>
            <person name="Culley D.E."/>
            <person name="Daum C."/>
            <person name="Ezra D."/>
            <person name="Gonzalez J.B."/>
            <person name="Henrissat B."/>
            <person name="Kuo A."/>
            <person name="Liang C."/>
            <person name="Lipzen A."/>
            <person name="Lutzoni F."/>
            <person name="Magnuson J."/>
            <person name="Mondo S."/>
            <person name="Nolan M."/>
            <person name="Ohm R."/>
            <person name="Pangilinan J."/>
            <person name="Park H.-J."/>
            <person name="Ramirez L."/>
            <person name="Alfaro M."/>
            <person name="Sun H."/>
            <person name="Tritt A."/>
            <person name="Yoshinaga Y."/>
            <person name="Zwiers L.-H."/>
            <person name="Turgeon B.G."/>
            <person name="Goodwin S.B."/>
            <person name="Spatafora J.W."/>
            <person name="Crous P.W."/>
            <person name="Grigoriev I.V."/>
        </authorList>
    </citation>
    <scope>NUCLEOTIDE SEQUENCE</scope>
    <source>
        <strain evidence="7 9">CBS 781.70</strain>
    </source>
</reference>
<feature type="transmembrane region" description="Helical" evidence="6">
    <location>
        <begin position="269"/>
        <end position="292"/>
    </location>
</feature>
<feature type="transmembrane region" description="Helical" evidence="6">
    <location>
        <begin position="76"/>
        <end position="101"/>
    </location>
</feature>
<feature type="transmembrane region" description="Helical" evidence="6">
    <location>
        <begin position="321"/>
        <end position="343"/>
    </location>
</feature>
<dbReference type="PANTHER" id="PTHR45649">
    <property type="entry name" value="AMINO-ACID PERMEASE BAT1"/>
    <property type="match status" value="1"/>
</dbReference>
<evidence type="ECO:0000256" key="4">
    <source>
        <dbReference type="ARBA" id="ARBA00022989"/>
    </source>
</evidence>
<dbReference type="Pfam" id="PF13520">
    <property type="entry name" value="AA_permease_2"/>
    <property type="match status" value="1"/>
</dbReference>
<evidence type="ECO:0000256" key="2">
    <source>
        <dbReference type="ARBA" id="ARBA00022448"/>
    </source>
</evidence>
<gene>
    <name evidence="7 9" type="ORF">P152DRAFT_508641</name>
</gene>
<evidence type="ECO:0000313" key="8">
    <source>
        <dbReference type="Proteomes" id="UP000504638"/>
    </source>
</evidence>
<dbReference type="Gene3D" id="1.20.1740.10">
    <property type="entry name" value="Amino acid/polyamine transporter I"/>
    <property type="match status" value="1"/>
</dbReference>
<reference evidence="9" key="3">
    <citation type="submission" date="2025-04" db="UniProtKB">
        <authorList>
            <consortium name="RefSeq"/>
        </authorList>
    </citation>
    <scope>IDENTIFICATION</scope>
    <source>
        <strain evidence="9">CBS 781.70</strain>
    </source>
</reference>
<keyword evidence="2" id="KW-0813">Transport</keyword>
<keyword evidence="8" id="KW-1185">Reference proteome</keyword>
<dbReference type="Proteomes" id="UP000504638">
    <property type="component" value="Unplaced"/>
</dbReference>
<keyword evidence="5 6" id="KW-0472">Membrane</keyword>
<evidence type="ECO:0000256" key="5">
    <source>
        <dbReference type="ARBA" id="ARBA00023136"/>
    </source>
</evidence>
<dbReference type="EMBL" id="ML975165">
    <property type="protein sequence ID" value="KAF1810707.1"/>
    <property type="molecule type" value="Genomic_DNA"/>
</dbReference>
<dbReference type="InterPro" id="IPR002293">
    <property type="entry name" value="AA/rel_permease1"/>
</dbReference>
<dbReference type="GeneID" id="54423160"/>
<comment type="subcellular location">
    <subcellularLocation>
        <location evidence="1">Membrane</location>
        <topology evidence="1">Multi-pass membrane protein</topology>
    </subcellularLocation>
</comment>
<feature type="transmembrane region" description="Helical" evidence="6">
    <location>
        <begin position="469"/>
        <end position="490"/>
    </location>
</feature>
<dbReference type="OrthoDB" id="3900342at2759"/>
<dbReference type="PANTHER" id="PTHR45649:SF27">
    <property type="entry name" value="CHOLINE TRANSPORTER (EUROFUNG)"/>
    <property type="match status" value="1"/>
</dbReference>
<dbReference type="RefSeq" id="XP_033532338.1">
    <property type="nucleotide sequence ID" value="XM_033682590.1"/>
</dbReference>
<dbReference type="InterPro" id="IPR004840">
    <property type="entry name" value="Amino_acid_permease_CS"/>
</dbReference>